<accession>A0A932ZU27</accession>
<evidence type="ECO:0000313" key="8">
    <source>
        <dbReference type="EMBL" id="MBI4251803.1"/>
    </source>
</evidence>
<keyword evidence="6" id="KW-0460">Magnesium</keyword>
<gene>
    <name evidence="8" type="ORF">HY618_05025</name>
</gene>
<evidence type="ECO:0000256" key="6">
    <source>
        <dbReference type="ARBA" id="ARBA00022842"/>
    </source>
</evidence>
<dbReference type="GO" id="GO:0050545">
    <property type="term" value="F:sulfopyruvate decarboxylase activity"/>
    <property type="evidence" value="ECO:0007669"/>
    <property type="project" value="TreeGrafter"/>
</dbReference>
<dbReference type="GO" id="GO:0050532">
    <property type="term" value="F:2-phosphosulfolactate phosphatase activity"/>
    <property type="evidence" value="ECO:0007669"/>
    <property type="project" value="UniProtKB-EC"/>
</dbReference>
<evidence type="ECO:0000256" key="7">
    <source>
        <dbReference type="ARBA" id="ARBA00033711"/>
    </source>
</evidence>
<dbReference type="GO" id="GO:0000287">
    <property type="term" value="F:magnesium ion binding"/>
    <property type="evidence" value="ECO:0007669"/>
    <property type="project" value="InterPro"/>
</dbReference>
<name>A0A932ZU27_UNCTE</name>
<dbReference type="Proteomes" id="UP000752292">
    <property type="component" value="Unassembled WGS sequence"/>
</dbReference>
<evidence type="ECO:0000256" key="4">
    <source>
        <dbReference type="ARBA" id="ARBA00021948"/>
    </source>
</evidence>
<protein>
    <recommendedName>
        <fullName evidence="4">Probable 2-phosphosulfolactate phosphatase</fullName>
        <ecNumber evidence="3">3.1.3.71</ecNumber>
    </recommendedName>
</protein>
<dbReference type="InterPro" id="IPR036702">
    <property type="entry name" value="ComB-like_sf"/>
</dbReference>
<dbReference type="AlphaFoldDB" id="A0A932ZU27"/>
<evidence type="ECO:0000256" key="3">
    <source>
        <dbReference type="ARBA" id="ARBA00012953"/>
    </source>
</evidence>
<dbReference type="InterPro" id="IPR005238">
    <property type="entry name" value="ComB-like"/>
</dbReference>
<dbReference type="EMBL" id="JACQRX010000217">
    <property type="protein sequence ID" value="MBI4251803.1"/>
    <property type="molecule type" value="Genomic_DNA"/>
</dbReference>
<comment type="caution">
    <text evidence="8">The sequence shown here is derived from an EMBL/GenBank/DDBJ whole genome shotgun (WGS) entry which is preliminary data.</text>
</comment>
<dbReference type="Pfam" id="PF04029">
    <property type="entry name" value="2-ph_phosp"/>
    <property type="match status" value="1"/>
</dbReference>
<keyword evidence="5" id="KW-0378">Hydrolase</keyword>
<comment type="similarity">
    <text evidence="2">Belongs to the ComB family.</text>
</comment>
<dbReference type="PANTHER" id="PTHR37311:SF1">
    <property type="entry name" value="2-PHOSPHOSULFOLACTATE PHOSPHATASE-RELATED"/>
    <property type="match status" value="1"/>
</dbReference>
<dbReference type="EC" id="3.1.3.71" evidence="3"/>
<organism evidence="8 9">
    <name type="scientific">Tectimicrobiota bacterium</name>
    <dbReference type="NCBI Taxonomy" id="2528274"/>
    <lineage>
        <taxon>Bacteria</taxon>
        <taxon>Pseudomonadati</taxon>
        <taxon>Nitrospinota/Tectimicrobiota group</taxon>
        <taxon>Candidatus Tectimicrobiota</taxon>
    </lineage>
</organism>
<dbReference type="PANTHER" id="PTHR37311">
    <property type="entry name" value="2-PHOSPHOSULFOLACTATE PHOSPHATASE-RELATED"/>
    <property type="match status" value="1"/>
</dbReference>
<comment type="cofactor">
    <cofactor evidence="1">
        <name>Mg(2+)</name>
        <dbReference type="ChEBI" id="CHEBI:18420"/>
    </cofactor>
</comment>
<reference evidence="8" key="1">
    <citation type="submission" date="2020-07" db="EMBL/GenBank/DDBJ databases">
        <title>Huge and variable diversity of episymbiotic CPR bacteria and DPANN archaea in groundwater ecosystems.</title>
        <authorList>
            <person name="He C.Y."/>
            <person name="Keren R."/>
            <person name="Whittaker M."/>
            <person name="Farag I.F."/>
            <person name="Doudna J."/>
            <person name="Cate J.H.D."/>
            <person name="Banfield J.F."/>
        </authorList>
    </citation>
    <scope>NUCLEOTIDE SEQUENCE</scope>
    <source>
        <strain evidence="8">NC_groundwater_1370_Ag_S-0.2um_69_93</strain>
    </source>
</reference>
<dbReference type="SUPFAM" id="SSF142823">
    <property type="entry name" value="ComB-like"/>
    <property type="match status" value="1"/>
</dbReference>
<evidence type="ECO:0000256" key="1">
    <source>
        <dbReference type="ARBA" id="ARBA00001946"/>
    </source>
</evidence>
<proteinExistence type="inferred from homology"/>
<evidence type="ECO:0000256" key="5">
    <source>
        <dbReference type="ARBA" id="ARBA00022801"/>
    </source>
</evidence>
<comment type="catalytic activity">
    <reaction evidence="7">
        <text>(2R)-O-phospho-3-sulfolactate + H2O = (2R)-3-sulfolactate + phosphate</text>
        <dbReference type="Rhea" id="RHEA:23416"/>
        <dbReference type="ChEBI" id="CHEBI:15377"/>
        <dbReference type="ChEBI" id="CHEBI:15597"/>
        <dbReference type="ChEBI" id="CHEBI:43474"/>
        <dbReference type="ChEBI" id="CHEBI:58738"/>
        <dbReference type="EC" id="3.1.3.71"/>
    </reaction>
</comment>
<dbReference type="Gene3D" id="3.90.1560.10">
    <property type="entry name" value="ComB-like"/>
    <property type="match status" value="1"/>
</dbReference>
<sequence>MTPPVWCDVAFTPGEIPLRLTDARRARGAAPGEVLCAVIDVLRATSTIVTALGNGCRAIHPCPSPQAGREKGAALRAELGADQVILGGEQDGRPIPGYDGGNSPLEYTPERVRGKVLVLATSNGTKTLAAAAPCGRVYIASFANLGAAGRALAGDLQAGRGKALLIACSGREGGFCEEDAVATGLLLAHLRERLERKNAELSDSAKAALRTAEGADRDFPRLLRESFWGRHLLTLGLGPDIAFCGRLDWTETVPRLDGGAIVAG</sequence>
<evidence type="ECO:0000256" key="2">
    <source>
        <dbReference type="ARBA" id="ARBA00009997"/>
    </source>
</evidence>
<evidence type="ECO:0000313" key="9">
    <source>
        <dbReference type="Proteomes" id="UP000752292"/>
    </source>
</evidence>